<accession>A0A1T4VYN1</accession>
<evidence type="ECO:0000313" key="2">
    <source>
        <dbReference type="Proteomes" id="UP000189733"/>
    </source>
</evidence>
<dbReference type="STRING" id="1121442.SAMN02745702_01279"/>
<organism evidence="1 2">
    <name type="scientific">Desulfobaculum bizertense DSM 18034</name>
    <dbReference type="NCBI Taxonomy" id="1121442"/>
    <lineage>
        <taxon>Bacteria</taxon>
        <taxon>Pseudomonadati</taxon>
        <taxon>Thermodesulfobacteriota</taxon>
        <taxon>Desulfovibrionia</taxon>
        <taxon>Desulfovibrionales</taxon>
        <taxon>Desulfovibrionaceae</taxon>
        <taxon>Desulfobaculum</taxon>
    </lineage>
</organism>
<protein>
    <submittedName>
        <fullName evidence="1">Uncharacterized protein</fullName>
    </submittedName>
</protein>
<reference evidence="1 2" key="1">
    <citation type="submission" date="2017-02" db="EMBL/GenBank/DDBJ databases">
        <authorList>
            <person name="Peterson S.W."/>
        </authorList>
    </citation>
    <scope>NUCLEOTIDE SEQUENCE [LARGE SCALE GENOMIC DNA]</scope>
    <source>
        <strain evidence="1 2">DSM 18034</strain>
    </source>
</reference>
<gene>
    <name evidence="1" type="ORF">SAMN02745702_01279</name>
</gene>
<sequence length="414" mass="44633">MQVSPSTKKPLLGISGHAGVGHTHSHCGFVQDDSAGFAVAIEILKLAFPLQTKIASVSVAKDTETITVTTQSGGKGSAHARRGFTPYEISKLQDAIGKDAAYSQATAFSIFGRIYGQGVLEAPVAFQAACCLAVMDSFLKEYPHEISSGKEDMPNKIGGCIGATLLIEGYPVSVMALVNASENGLGPDEDLEGNIMLGDKGRVMRELGLDRIPTLLLESKAYTPAVCNELRTEHMWLRINDQYDNQYVFDAVHHSLKETRIPHICNRKAYPRHTDELTAATQELGDRIANLGHKFAKADSAAQKVQLMGELALLCSQDAGGVTFMSSSLHNDVSGGGLLPGMGAVLSMLVPPTYINKWKVPSFTPQDARDYMRVIEASVPELAQNASQAQAQLEERFSFQAEKYSSLLAKTAKS</sequence>
<dbReference type="OrthoDB" id="5429738at2"/>
<dbReference type="AlphaFoldDB" id="A0A1T4VYN1"/>
<dbReference type="EMBL" id="FUYA01000003">
    <property type="protein sequence ID" value="SKA70093.1"/>
    <property type="molecule type" value="Genomic_DNA"/>
</dbReference>
<name>A0A1T4VYN1_9BACT</name>
<keyword evidence="2" id="KW-1185">Reference proteome</keyword>
<dbReference type="RefSeq" id="WP_078684572.1">
    <property type="nucleotide sequence ID" value="NZ_FUYA01000003.1"/>
</dbReference>
<dbReference type="Proteomes" id="UP000189733">
    <property type="component" value="Unassembled WGS sequence"/>
</dbReference>
<proteinExistence type="predicted"/>
<evidence type="ECO:0000313" key="1">
    <source>
        <dbReference type="EMBL" id="SKA70093.1"/>
    </source>
</evidence>